<protein>
    <submittedName>
        <fullName evidence="2">Uncharacterized protein</fullName>
    </submittedName>
</protein>
<evidence type="ECO:0000256" key="1">
    <source>
        <dbReference type="SAM" id="Phobius"/>
    </source>
</evidence>
<feature type="transmembrane region" description="Helical" evidence="1">
    <location>
        <begin position="26"/>
        <end position="50"/>
    </location>
</feature>
<evidence type="ECO:0000313" key="2">
    <source>
        <dbReference type="EMBL" id="KAH0464225.1"/>
    </source>
</evidence>
<reference evidence="2 3" key="1">
    <citation type="journal article" date="2021" name="Hortic Res">
        <title>Chromosome-scale assembly of the Dendrobium chrysotoxum genome enhances the understanding of orchid evolution.</title>
        <authorList>
            <person name="Zhang Y."/>
            <person name="Zhang G.Q."/>
            <person name="Zhang D."/>
            <person name="Liu X.D."/>
            <person name="Xu X.Y."/>
            <person name="Sun W.H."/>
            <person name="Yu X."/>
            <person name="Zhu X."/>
            <person name="Wang Z.W."/>
            <person name="Zhao X."/>
            <person name="Zhong W.Y."/>
            <person name="Chen H."/>
            <person name="Yin W.L."/>
            <person name="Huang T."/>
            <person name="Niu S.C."/>
            <person name="Liu Z.J."/>
        </authorList>
    </citation>
    <scope>NUCLEOTIDE SEQUENCE [LARGE SCALE GENOMIC DNA]</scope>
    <source>
        <strain evidence="2">Lindl</strain>
    </source>
</reference>
<comment type="caution">
    <text evidence="2">The sequence shown here is derived from an EMBL/GenBank/DDBJ whole genome shotgun (WGS) entry which is preliminary data.</text>
</comment>
<dbReference type="AlphaFoldDB" id="A0AAV7H9R6"/>
<gene>
    <name evidence="2" type="ORF">IEQ34_007011</name>
</gene>
<proteinExistence type="predicted"/>
<evidence type="ECO:0000313" key="3">
    <source>
        <dbReference type="Proteomes" id="UP000775213"/>
    </source>
</evidence>
<dbReference type="Proteomes" id="UP000775213">
    <property type="component" value="Unassembled WGS sequence"/>
</dbReference>
<keyword evidence="1" id="KW-0472">Membrane</keyword>
<sequence length="64" mass="7620">MRNFPVVGLYRMRNKKIFTRCGWNEYIVYVIFLSITERIRISLILGLLILMHKMDAFNTPGSLR</sequence>
<accession>A0AAV7H9R6</accession>
<keyword evidence="1" id="KW-0812">Transmembrane</keyword>
<dbReference type="EMBL" id="JAGFBR010000007">
    <property type="protein sequence ID" value="KAH0464225.1"/>
    <property type="molecule type" value="Genomic_DNA"/>
</dbReference>
<name>A0AAV7H9R6_DENCH</name>
<keyword evidence="3" id="KW-1185">Reference proteome</keyword>
<keyword evidence="1" id="KW-1133">Transmembrane helix</keyword>
<organism evidence="2 3">
    <name type="scientific">Dendrobium chrysotoxum</name>
    <name type="common">Orchid</name>
    <dbReference type="NCBI Taxonomy" id="161865"/>
    <lineage>
        <taxon>Eukaryota</taxon>
        <taxon>Viridiplantae</taxon>
        <taxon>Streptophyta</taxon>
        <taxon>Embryophyta</taxon>
        <taxon>Tracheophyta</taxon>
        <taxon>Spermatophyta</taxon>
        <taxon>Magnoliopsida</taxon>
        <taxon>Liliopsida</taxon>
        <taxon>Asparagales</taxon>
        <taxon>Orchidaceae</taxon>
        <taxon>Epidendroideae</taxon>
        <taxon>Malaxideae</taxon>
        <taxon>Dendrobiinae</taxon>
        <taxon>Dendrobium</taxon>
    </lineage>
</organism>